<dbReference type="GO" id="GO:0009432">
    <property type="term" value="P:SOS response"/>
    <property type="evidence" value="ECO:0007669"/>
    <property type="project" value="TreeGrafter"/>
</dbReference>
<evidence type="ECO:0000259" key="11">
    <source>
        <dbReference type="Pfam" id="PF02463"/>
    </source>
</evidence>
<evidence type="ECO:0000313" key="13">
    <source>
        <dbReference type="Proteomes" id="UP000189670"/>
    </source>
</evidence>
<dbReference type="InterPro" id="IPR027417">
    <property type="entry name" value="P-loop_NTPase"/>
</dbReference>
<dbReference type="Proteomes" id="UP000189670">
    <property type="component" value="Unassembled WGS sequence"/>
</dbReference>
<dbReference type="GO" id="GO:0005524">
    <property type="term" value="F:ATP binding"/>
    <property type="evidence" value="ECO:0007669"/>
    <property type="project" value="UniProtKB-KW"/>
</dbReference>
<keyword evidence="10" id="KW-0175">Coiled coil</keyword>
<reference evidence="13" key="1">
    <citation type="submission" date="2012-11" db="EMBL/GenBank/DDBJ databases">
        <authorList>
            <person name="Lucero-Rivera Y.E."/>
            <person name="Tovar-Ramirez D."/>
        </authorList>
    </citation>
    <scope>NUCLEOTIDE SEQUENCE [LARGE SCALE GENOMIC DNA]</scope>
    <source>
        <strain evidence="13">Araruama</strain>
    </source>
</reference>
<evidence type="ECO:0000256" key="7">
    <source>
        <dbReference type="ARBA" id="ARBA00023204"/>
    </source>
</evidence>
<dbReference type="NCBIfam" id="NF008121">
    <property type="entry name" value="PRK10869.1"/>
    <property type="match status" value="1"/>
</dbReference>
<organism evidence="12 13">
    <name type="scientific">Candidatus Magnetoglobus multicellularis str. Araruama</name>
    <dbReference type="NCBI Taxonomy" id="890399"/>
    <lineage>
        <taxon>Bacteria</taxon>
        <taxon>Pseudomonadati</taxon>
        <taxon>Thermodesulfobacteriota</taxon>
        <taxon>Desulfobacteria</taxon>
        <taxon>Desulfobacterales</taxon>
        <taxon>Desulfobacteraceae</taxon>
        <taxon>Candidatus Magnetoglobus</taxon>
    </lineage>
</organism>
<sequence length="568" mass="63846">MLKELRIGNFAIIEQLNIQLSNGLTVLSGETGAGKSIIINALNLLLGHRATGKYIRTGMDVAEVEALFDIDDHPQIKDMMIQHDLDPEEGLLIRRVISRKDRHKIFINDRQSTIQLLSQLTANLVNISGQHAHQRLLNEDEHLIFLDTYGKLIPLRQTVGQLYHKLLPLIDHLTVLIKQQERQAEHLELIKFQAKEIANAAIGENEDLLLENEHMRLQHAETIYQKVNQSIEQLYDAEGAVYEMLSKTNKEIEQASTMDHTLNPTCERVQEASVLIEDITSELRHYLDGIHVDNQRLQAVEDRIYLLNQLKRKYGGSLSSINEHFQKIQEELNGLDSIEDKISQAAQEVNTVHEQLKNKTYELSEKRKQAAQNLSGVVEKELHQLKMNKTQFQVKVTGRPAETHTHNALTDGKCLFTETGMDQAHFMIAPNIGEEMKPLAAIASGGELSRVVLALKAILAGTESVSTVVFDEVDAGIGGGVAEMVGQKMAALSAHHQIICITHLPQIAKYGKHHFQIAKHVSNDRTHTVIRPIDHEERVQEIARMIGGETITEKTIAHAREILSEGSH</sequence>
<dbReference type="GO" id="GO:0043590">
    <property type="term" value="C:bacterial nucleoid"/>
    <property type="evidence" value="ECO:0007669"/>
    <property type="project" value="TreeGrafter"/>
</dbReference>
<dbReference type="NCBIfam" id="TIGR00634">
    <property type="entry name" value="recN"/>
    <property type="match status" value="1"/>
</dbReference>
<feature type="domain" description="RecF/RecN/SMC N-terminal" evidence="11">
    <location>
        <begin position="1"/>
        <end position="519"/>
    </location>
</feature>
<gene>
    <name evidence="12" type="primary">recN</name>
    <name evidence="12" type="ORF">OMM_00032</name>
</gene>
<comment type="function">
    <text evidence="1 9">May be involved in recombinational repair of damaged DNA.</text>
</comment>
<evidence type="ECO:0000256" key="3">
    <source>
        <dbReference type="ARBA" id="ARBA00021315"/>
    </source>
</evidence>
<keyword evidence="4" id="KW-0547">Nucleotide-binding</keyword>
<evidence type="ECO:0000256" key="2">
    <source>
        <dbReference type="ARBA" id="ARBA00009441"/>
    </source>
</evidence>
<dbReference type="AlphaFoldDB" id="A0A1V1PIH9"/>
<dbReference type="Gene3D" id="3.40.50.300">
    <property type="entry name" value="P-loop containing nucleotide triphosphate hydrolases"/>
    <property type="match status" value="2"/>
</dbReference>
<evidence type="ECO:0000256" key="5">
    <source>
        <dbReference type="ARBA" id="ARBA00022763"/>
    </source>
</evidence>
<evidence type="ECO:0000313" key="12">
    <source>
        <dbReference type="EMBL" id="ETR74701.1"/>
    </source>
</evidence>
<comment type="caution">
    <text evidence="12">The sequence shown here is derived from an EMBL/GenBank/DDBJ whole genome shotgun (WGS) entry which is preliminary data.</text>
</comment>
<keyword evidence="7 9" id="KW-0234">DNA repair</keyword>
<evidence type="ECO:0000256" key="9">
    <source>
        <dbReference type="PIRNR" id="PIRNR003128"/>
    </source>
</evidence>
<evidence type="ECO:0000256" key="6">
    <source>
        <dbReference type="ARBA" id="ARBA00022840"/>
    </source>
</evidence>
<accession>A0A1V1PIH9</accession>
<dbReference type="GO" id="GO:0006281">
    <property type="term" value="P:DNA repair"/>
    <property type="evidence" value="ECO:0007669"/>
    <property type="project" value="UniProtKB-KW"/>
</dbReference>
<dbReference type="GO" id="GO:0006310">
    <property type="term" value="P:DNA recombination"/>
    <property type="evidence" value="ECO:0007669"/>
    <property type="project" value="InterPro"/>
</dbReference>
<comment type="similarity">
    <text evidence="2 9">Belongs to the RecN family.</text>
</comment>
<dbReference type="SUPFAM" id="SSF52540">
    <property type="entry name" value="P-loop containing nucleoside triphosphate hydrolases"/>
    <property type="match status" value="1"/>
</dbReference>
<keyword evidence="5 9" id="KW-0227">DNA damage</keyword>
<proteinExistence type="inferred from homology"/>
<keyword evidence="6" id="KW-0067">ATP-binding</keyword>
<dbReference type="FunFam" id="3.40.50.300:FF:000356">
    <property type="entry name" value="DNA repair protein RecN"/>
    <property type="match status" value="1"/>
</dbReference>
<evidence type="ECO:0000256" key="10">
    <source>
        <dbReference type="SAM" id="Coils"/>
    </source>
</evidence>
<dbReference type="CDD" id="cd03241">
    <property type="entry name" value="ABC_RecN"/>
    <property type="match status" value="2"/>
</dbReference>
<dbReference type="PIRSF" id="PIRSF003128">
    <property type="entry name" value="RecN"/>
    <property type="match status" value="1"/>
</dbReference>
<dbReference type="EMBL" id="ATBP01000001">
    <property type="protein sequence ID" value="ETR74701.1"/>
    <property type="molecule type" value="Genomic_DNA"/>
</dbReference>
<evidence type="ECO:0000256" key="1">
    <source>
        <dbReference type="ARBA" id="ARBA00003618"/>
    </source>
</evidence>
<dbReference type="PANTHER" id="PTHR11059">
    <property type="entry name" value="DNA REPAIR PROTEIN RECN"/>
    <property type="match status" value="1"/>
</dbReference>
<protein>
    <recommendedName>
        <fullName evidence="3 9">DNA repair protein RecN</fullName>
    </recommendedName>
    <alternativeName>
        <fullName evidence="8 9">Recombination protein N</fullName>
    </alternativeName>
</protein>
<evidence type="ECO:0000256" key="8">
    <source>
        <dbReference type="ARBA" id="ARBA00033408"/>
    </source>
</evidence>
<feature type="coiled-coil region" evidence="10">
    <location>
        <begin position="328"/>
        <end position="355"/>
    </location>
</feature>
<dbReference type="InterPro" id="IPR004604">
    <property type="entry name" value="DNA_recomb/repair_RecN"/>
</dbReference>
<dbReference type="Pfam" id="PF02463">
    <property type="entry name" value="SMC_N"/>
    <property type="match status" value="1"/>
</dbReference>
<dbReference type="InterPro" id="IPR003395">
    <property type="entry name" value="RecF/RecN/SMC_N"/>
</dbReference>
<evidence type="ECO:0000256" key="4">
    <source>
        <dbReference type="ARBA" id="ARBA00022741"/>
    </source>
</evidence>
<name>A0A1V1PIH9_9BACT</name>
<dbReference type="PANTHER" id="PTHR11059:SF0">
    <property type="entry name" value="DNA REPAIR PROTEIN RECN"/>
    <property type="match status" value="1"/>
</dbReference>